<name>A0ABX0IRQ5_9FLAO</name>
<gene>
    <name evidence="2" type="ORF">FIA58_002650</name>
</gene>
<protein>
    <submittedName>
        <fullName evidence="2">Uncharacterized protein</fullName>
    </submittedName>
</protein>
<reference evidence="2" key="2">
    <citation type="submission" date="2020-02" db="EMBL/GenBank/DDBJ databases">
        <title>Flavobacterium profundi sp. nov., isolated from a deep-sea seamount.</title>
        <authorList>
            <person name="Zhang D.-C."/>
        </authorList>
    </citation>
    <scope>NUCLEOTIDE SEQUENCE</scope>
    <source>
        <strain evidence="2">EC11</strain>
    </source>
</reference>
<keyword evidence="1" id="KW-0732">Signal</keyword>
<feature type="chain" id="PRO_5046206722" evidence="1">
    <location>
        <begin position="21"/>
        <end position="171"/>
    </location>
</feature>
<comment type="caution">
    <text evidence="2">The sequence shown here is derived from an EMBL/GenBank/DDBJ whole genome shotgun (WGS) entry which is preliminary data.</text>
</comment>
<accession>A0ABX0IRQ5</accession>
<evidence type="ECO:0000313" key="2">
    <source>
        <dbReference type="EMBL" id="NHN24564.1"/>
    </source>
</evidence>
<dbReference type="Proteomes" id="UP000817854">
    <property type="component" value="Unassembled WGS sequence"/>
</dbReference>
<sequence>MMKKIILFLSVILPFSCLFSQVGIGKTVIEGDGILDFQEGTLKGIVLPWVTSAAAVTSPVGGTLIYDTNDQRVKYYNGTAWIDLSGKSGTVDTSSQDLLTDVGNGIVIGINPSTASGVLVLESSDKALILPKVDNAYANIPSPEPGTIVYDPVSKTVQIYNGQQWSFWGEK</sequence>
<dbReference type="EMBL" id="VEVQ02000001">
    <property type="protein sequence ID" value="NHN24564.1"/>
    <property type="molecule type" value="Genomic_DNA"/>
</dbReference>
<organism evidence="2 3">
    <name type="scientific">Flavobacterium jejuense</name>
    <dbReference type="NCBI Taxonomy" id="1544455"/>
    <lineage>
        <taxon>Bacteria</taxon>
        <taxon>Pseudomonadati</taxon>
        <taxon>Bacteroidota</taxon>
        <taxon>Flavobacteriia</taxon>
        <taxon>Flavobacteriales</taxon>
        <taxon>Flavobacteriaceae</taxon>
        <taxon>Flavobacterium</taxon>
    </lineage>
</organism>
<feature type="signal peptide" evidence="1">
    <location>
        <begin position="1"/>
        <end position="20"/>
    </location>
</feature>
<evidence type="ECO:0000256" key="1">
    <source>
        <dbReference type="SAM" id="SignalP"/>
    </source>
</evidence>
<keyword evidence="3" id="KW-1185">Reference proteome</keyword>
<evidence type="ECO:0000313" key="3">
    <source>
        <dbReference type="Proteomes" id="UP000817854"/>
    </source>
</evidence>
<proteinExistence type="predicted"/>
<reference evidence="2" key="1">
    <citation type="submission" date="2019-05" db="EMBL/GenBank/DDBJ databases">
        <authorList>
            <person name="Lianzixin W."/>
        </authorList>
    </citation>
    <scope>NUCLEOTIDE SEQUENCE</scope>
    <source>
        <strain evidence="2">EC11</strain>
    </source>
</reference>